<gene>
    <name evidence="1" type="ORF">FJQ55_22315</name>
</gene>
<sequence length="236" mass="24859">MAGMSLATGALANNFYIGSWTYSGCTLHLKGPNALGQYAAETNFCSGDWAFVSGWRPTAKGVELYTILNKSVATLSLSQGKLTVRLADGSRIAFKRTTPIPQGSEVPLASGGATVGKTEPFVVGIGCVKRGAGDACASKQDLGLPKGLPRNSTSYTKAANVTVFSGLNFRAKIGFDQPVHFVIPAGTCLPIWACFDDDDTGPWCVTRLNGKQGYIAKFSERQNGEVQVNYGNGCSG</sequence>
<evidence type="ECO:0000313" key="2">
    <source>
        <dbReference type="Proteomes" id="UP000316429"/>
    </source>
</evidence>
<comment type="caution">
    <text evidence="1">The sequence shown here is derived from an EMBL/GenBank/DDBJ whole genome shotgun (WGS) entry which is preliminary data.</text>
</comment>
<evidence type="ECO:0008006" key="3">
    <source>
        <dbReference type="Google" id="ProtNLM"/>
    </source>
</evidence>
<evidence type="ECO:0000313" key="1">
    <source>
        <dbReference type="EMBL" id="TPP04648.1"/>
    </source>
</evidence>
<name>A0A504TPJ1_9HYPH</name>
<dbReference type="Proteomes" id="UP000316429">
    <property type="component" value="Unassembled WGS sequence"/>
</dbReference>
<accession>A0A504TPJ1</accession>
<reference evidence="1 2" key="1">
    <citation type="submission" date="2019-06" db="EMBL/GenBank/DDBJ databases">
        <title>Rhizobium sp. CL12 isolated from roots of soybean.</title>
        <authorList>
            <person name="Wang C."/>
        </authorList>
    </citation>
    <scope>NUCLEOTIDE SEQUENCE [LARGE SCALE GENOMIC DNA]</scope>
    <source>
        <strain evidence="1 2">CL12</strain>
    </source>
</reference>
<dbReference type="RefSeq" id="WP_140832202.1">
    <property type="nucleotide sequence ID" value="NZ_VFYP01000007.1"/>
</dbReference>
<dbReference type="AlphaFoldDB" id="A0A504TPJ1"/>
<keyword evidence="2" id="KW-1185">Reference proteome</keyword>
<organism evidence="1 2">
    <name type="scientific">Rhizobium glycinendophyticum</name>
    <dbReference type="NCBI Taxonomy" id="2589807"/>
    <lineage>
        <taxon>Bacteria</taxon>
        <taxon>Pseudomonadati</taxon>
        <taxon>Pseudomonadota</taxon>
        <taxon>Alphaproteobacteria</taxon>
        <taxon>Hyphomicrobiales</taxon>
        <taxon>Rhizobiaceae</taxon>
        <taxon>Rhizobium/Agrobacterium group</taxon>
        <taxon>Rhizobium</taxon>
    </lineage>
</organism>
<dbReference type="EMBL" id="VFYP01000007">
    <property type="protein sequence ID" value="TPP04648.1"/>
    <property type="molecule type" value="Genomic_DNA"/>
</dbReference>
<proteinExistence type="predicted"/>
<protein>
    <recommendedName>
        <fullName evidence="3">SH3 domain-containing protein</fullName>
    </recommendedName>
</protein>